<organism evidence="3 4">
    <name type="scientific">Bodo saltans</name>
    <name type="common">Flagellated protozoan</name>
    <dbReference type="NCBI Taxonomy" id="75058"/>
    <lineage>
        <taxon>Eukaryota</taxon>
        <taxon>Discoba</taxon>
        <taxon>Euglenozoa</taxon>
        <taxon>Kinetoplastea</taxon>
        <taxon>Metakinetoplastina</taxon>
        <taxon>Eubodonida</taxon>
        <taxon>Bodonidae</taxon>
        <taxon>Bodo</taxon>
    </lineage>
</organism>
<dbReference type="EMBL" id="CYKH01000159">
    <property type="protein sequence ID" value="CUE73974.1"/>
    <property type="molecule type" value="Genomic_DNA"/>
</dbReference>
<name>A0A0S4IMN7_BODSA</name>
<keyword evidence="2" id="KW-0472">Membrane</keyword>
<evidence type="ECO:0000256" key="1">
    <source>
        <dbReference type="SAM" id="MobiDB-lite"/>
    </source>
</evidence>
<keyword evidence="2" id="KW-1133">Transmembrane helix</keyword>
<feature type="transmembrane region" description="Helical" evidence="2">
    <location>
        <begin position="26"/>
        <end position="46"/>
    </location>
</feature>
<proteinExistence type="predicted"/>
<evidence type="ECO:0000313" key="4">
    <source>
        <dbReference type="Proteomes" id="UP000051952"/>
    </source>
</evidence>
<gene>
    <name evidence="3" type="ORF">BSAL_55545</name>
</gene>
<evidence type="ECO:0000313" key="3">
    <source>
        <dbReference type="EMBL" id="CUE73974.1"/>
    </source>
</evidence>
<feature type="region of interest" description="Disordered" evidence="1">
    <location>
        <begin position="260"/>
        <end position="286"/>
    </location>
</feature>
<keyword evidence="4" id="KW-1185">Reference proteome</keyword>
<reference evidence="4" key="1">
    <citation type="submission" date="2015-09" db="EMBL/GenBank/DDBJ databases">
        <authorList>
            <consortium name="Pathogen Informatics"/>
        </authorList>
    </citation>
    <scope>NUCLEOTIDE SEQUENCE [LARGE SCALE GENOMIC DNA]</scope>
    <source>
        <strain evidence="4">Lake Konstanz</strain>
    </source>
</reference>
<feature type="transmembrane region" description="Helical" evidence="2">
    <location>
        <begin position="81"/>
        <end position="99"/>
    </location>
</feature>
<protein>
    <submittedName>
        <fullName evidence="3">Transmembrane protein, putative</fullName>
    </submittedName>
</protein>
<accession>A0A0S4IMN7</accession>
<dbReference type="AlphaFoldDB" id="A0A0S4IMN7"/>
<feature type="compositionally biased region" description="Basic and acidic residues" evidence="1">
    <location>
        <begin position="260"/>
        <end position="270"/>
    </location>
</feature>
<sequence>MSEVKCSSHNDGRKFMCDLGPQSNPLASLFGLSNCFRYSLFVCLFFVKYGSKPLRQCYNAAFNFADLAALFTFALGDVSQLAVMATVVCLFVCAIARSAKVRHENRNYRAPQPLEPTGNAQRCPETCEALTPPMMEFAGLLPAFLYNGEDDCFHVNIEGVLMEQRLRGVPSSTAGGNHRSSMLRASPKLPTQTIFHSSPRYNHQLKAFSCTVCEARCAETHTAASSRPKLEKKRIQAVTGSVFSHVDSDVVQRHALYCSDDHPTSSHADGDASSARRGWWPSTTTI</sequence>
<evidence type="ECO:0000256" key="2">
    <source>
        <dbReference type="SAM" id="Phobius"/>
    </source>
</evidence>
<dbReference type="Proteomes" id="UP000051952">
    <property type="component" value="Unassembled WGS sequence"/>
</dbReference>
<keyword evidence="2 3" id="KW-0812">Transmembrane</keyword>
<dbReference type="VEuPathDB" id="TriTrypDB:BSAL_55545"/>
<feature type="transmembrane region" description="Helical" evidence="2">
    <location>
        <begin position="58"/>
        <end position="75"/>
    </location>
</feature>